<sequence length="76" mass="8203">MTPPPMSQGEFENAINRAIEAAVHPAIEVAINKALSGLHDHIIQIVDQKIAVMEENLCMSITAKVGAQLEKTVVEP</sequence>
<proteinExistence type="predicted"/>
<evidence type="ECO:0000313" key="1">
    <source>
        <dbReference type="EMBL" id="KAF5537300.1"/>
    </source>
</evidence>
<reference evidence="1 2" key="1">
    <citation type="submission" date="2020-05" db="EMBL/GenBank/DDBJ databases">
        <title>Identification and distribution of gene clusters putatively required for synthesis of sphingolipid metabolism inhibitors in phylogenetically diverse species of the filamentous fungus Fusarium.</title>
        <authorList>
            <person name="Kim H.-S."/>
            <person name="Busman M."/>
            <person name="Brown D.W."/>
            <person name="Divon H."/>
            <person name="Uhlig S."/>
            <person name="Proctor R.H."/>
        </authorList>
    </citation>
    <scope>NUCLEOTIDE SEQUENCE [LARGE SCALE GENOMIC DNA]</scope>
    <source>
        <strain evidence="1 2">NRRL 53147</strain>
    </source>
</reference>
<accession>A0A8H5IHF3</accession>
<gene>
    <name evidence="1" type="ORF">FMEXI_9990</name>
</gene>
<evidence type="ECO:0000313" key="2">
    <source>
        <dbReference type="Proteomes" id="UP000522262"/>
    </source>
</evidence>
<dbReference type="EMBL" id="JAAOAM010000236">
    <property type="protein sequence ID" value="KAF5537300.1"/>
    <property type="molecule type" value="Genomic_DNA"/>
</dbReference>
<keyword evidence="2" id="KW-1185">Reference proteome</keyword>
<organism evidence="1 2">
    <name type="scientific">Fusarium mexicanum</name>
    <dbReference type="NCBI Taxonomy" id="751941"/>
    <lineage>
        <taxon>Eukaryota</taxon>
        <taxon>Fungi</taxon>
        <taxon>Dikarya</taxon>
        <taxon>Ascomycota</taxon>
        <taxon>Pezizomycotina</taxon>
        <taxon>Sordariomycetes</taxon>
        <taxon>Hypocreomycetidae</taxon>
        <taxon>Hypocreales</taxon>
        <taxon>Nectriaceae</taxon>
        <taxon>Fusarium</taxon>
        <taxon>Fusarium fujikuroi species complex</taxon>
    </lineage>
</organism>
<dbReference type="AlphaFoldDB" id="A0A8H5IHF3"/>
<name>A0A8H5IHF3_9HYPO</name>
<protein>
    <submittedName>
        <fullName evidence="1">Uncharacterized protein</fullName>
    </submittedName>
</protein>
<comment type="caution">
    <text evidence="1">The sequence shown here is derived from an EMBL/GenBank/DDBJ whole genome shotgun (WGS) entry which is preliminary data.</text>
</comment>
<dbReference type="Proteomes" id="UP000522262">
    <property type="component" value="Unassembled WGS sequence"/>
</dbReference>